<feature type="region of interest" description="Disordered" evidence="1">
    <location>
        <begin position="53"/>
        <end position="90"/>
    </location>
</feature>
<feature type="chain" id="PRO_5032685183" description="Prealbumin-like fold domain-containing protein" evidence="2">
    <location>
        <begin position="23"/>
        <end position="287"/>
    </location>
</feature>
<feature type="signal peptide" evidence="2">
    <location>
        <begin position="1"/>
        <end position="22"/>
    </location>
</feature>
<gene>
    <name evidence="3" type="ORF">FHU29_001007</name>
</gene>
<dbReference type="PROSITE" id="PS51257">
    <property type="entry name" value="PROKAR_LIPOPROTEIN"/>
    <property type="match status" value="1"/>
</dbReference>
<sequence>MSHKSWVAAAAVLPVFFLTACGADTEITSATATGTAPATSEAATTTVPVNEADNAVGNAPVSPAAPEPSSPTEPVANSGSAEGDPATGTGTFIISAATESGVPIPGVSVSVTGSNHCDSVEPTDFQLPTAGMPTTGADGTAVLSDLPAGCYGFGLVELPIEANPLPTSYLGTQLVAGQEKTVDLLFLDDSPAITGTFRLVDSGTGEPVAGRELTVSRCTGGSGVFYTGATAADGSVAVTSSLDCVQVEGIRGRTSPCTIDEYGRHRMLRDGFDETLHVTQAGAAGSC</sequence>
<name>A0A839RKH4_9ACTN</name>
<evidence type="ECO:0008006" key="5">
    <source>
        <dbReference type="Google" id="ProtNLM"/>
    </source>
</evidence>
<protein>
    <recommendedName>
        <fullName evidence="5">Prealbumin-like fold domain-containing protein</fullName>
    </recommendedName>
</protein>
<proteinExistence type="predicted"/>
<keyword evidence="4" id="KW-1185">Reference proteome</keyword>
<evidence type="ECO:0000313" key="3">
    <source>
        <dbReference type="EMBL" id="MBB3036573.1"/>
    </source>
</evidence>
<dbReference type="OrthoDB" id="9819744at2"/>
<dbReference type="AlphaFoldDB" id="A0A839RKH4"/>
<dbReference type="Proteomes" id="UP000567922">
    <property type="component" value="Unassembled WGS sequence"/>
</dbReference>
<keyword evidence="2" id="KW-0732">Signal</keyword>
<organism evidence="3 4">
    <name type="scientific">Hoyosella altamirensis</name>
    <dbReference type="NCBI Taxonomy" id="616997"/>
    <lineage>
        <taxon>Bacteria</taxon>
        <taxon>Bacillati</taxon>
        <taxon>Actinomycetota</taxon>
        <taxon>Actinomycetes</taxon>
        <taxon>Mycobacteriales</taxon>
        <taxon>Hoyosellaceae</taxon>
        <taxon>Hoyosella</taxon>
    </lineage>
</organism>
<dbReference type="EMBL" id="JACHWS010000001">
    <property type="protein sequence ID" value="MBB3036573.1"/>
    <property type="molecule type" value="Genomic_DNA"/>
</dbReference>
<accession>A0A839RKH4</accession>
<evidence type="ECO:0000313" key="4">
    <source>
        <dbReference type="Proteomes" id="UP000567922"/>
    </source>
</evidence>
<reference evidence="3 4" key="1">
    <citation type="submission" date="2020-08" db="EMBL/GenBank/DDBJ databases">
        <title>Sequencing the genomes of 1000 actinobacteria strains.</title>
        <authorList>
            <person name="Klenk H.-P."/>
        </authorList>
    </citation>
    <scope>NUCLEOTIDE SEQUENCE [LARGE SCALE GENOMIC DNA]</scope>
    <source>
        <strain evidence="3 4">DSM 45258</strain>
    </source>
</reference>
<dbReference type="RefSeq" id="WP_064441700.1">
    <property type="nucleotide sequence ID" value="NZ_BDDI01000015.1"/>
</dbReference>
<evidence type="ECO:0000256" key="1">
    <source>
        <dbReference type="SAM" id="MobiDB-lite"/>
    </source>
</evidence>
<comment type="caution">
    <text evidence="3">The sequence shown here is derived from an EMBL/GenBank/DDBJ whole genome shotgun (WGS) entry which is preliminary data.</text>
</comment>
<evidence type="ECO:0000256" key="2">
    <source>
        <dbReference type="SAM" id="SignalP"/>
    </source>
</evidence>